<evidence type="ECO:0000256" key="6">
    <source>
        <dbReference type="ARBA" id="ARBA00022989"/>
    </source>
</evidence>
<keyword evidence="4 8" id="KW-0812">Transmembrane</keyword>
<keyword evidence="7 8" id="KW-0472">Membrane</keyword>
<accession>A0ABV0EKX2</accession>
<evidence type="ECO:0000256" key="1">
    <source>
        <dbReference type="ARBA" id="ARBA00004651"/>
    </source>
</evidence>
<dbReference type="InterPro" id="IPR007227">
    <property type="entry name" value="Cell_shape_determining_MreD"/>
</dbReference>
<sequence length="174" mass="19950">MIEKGYLKYVAPLLLFIFMLLDAHVNRLFTLFFSDDYQMNAHIMILVLLVVSEVLDKRFAIGTMLVIGVLYDLYYIGVIGIYAVILPLTAALIYLFGRVIHQSMLTLFFSMIIFVTFFELGSTLLQMAFQLAHVNNQLFVTRFLGPTLGMNILLFILLIFPLRKVLIQKNASLE</sequence>
<evidence type="ECO:0000256" key="3">
    <source>
        <dbReference type="ARBA" id="ARBA00022475"/>
    </source>
</evidence>
<reference evidence="9 10" key="1">
    <citation type="submission" date="2021-03" db="EMBL/GenBank/DDBJ databases">
        <authorList>
            <person name="Gilmore M.S."/>
            <person name="Schwartzman J."/>
            <person name="Van Tyne D."/>
            <person name="Martin M."/>
            <person name="Earl A.M."/>
            <person name="Manson A.L."/>
            <person name="Straub T."/>
            <person name="Salamzade R."/>
            <person name="Saavedra J."/>
            <person name="Lebreton F."/>
            <person name="Prichula J."/>
            <person name="Schaufler K."/>
            <person name="Gaca A."/>
            <person name="Sgardioli B."/>
            <person name="Wagenaar J."/>
            <person name="Strong T."/>
        </authorList>
    </citation>
    <scope>NUCLEOTIDE SEQUENCE [LARGE SCALE GENOMIC DNA]</scope>
    <source>
        <strain evidence="9 10">665A</strain>
    </source>
</reference>
<comment type="subcellular location">
    <subcellularLocation>
        <location evidence="1">Cell membrane</location>
        <topology evidence="1">Multi-pass membrane protein</topology>
    </subcellularLocation>
</comment>
<feature type="transmembrane region" description="Helical" evidence="8">
    <location>
        <begin position="75"/>
        <end position="96"/>
    </location>
</feature>
<dbReference type="Pfam" id="PF04093">
    <property type="entry name" value="MreD"/>
    <property type="match status" value="1"/>
</dbReference>
<evidence type="ECO:0000256" key="4">
    <source>
        <dbReference type="ARBA" id="ARBA00022692"/>
    </source>
</evidence>
<evidence type="ECO:0000313" key="10">
    <source>
        <dbReference type="Proteomes" id="UP000664357"/>
    </source>
</evidence>
<evidence type="ECO:0000256" key="5">
    <source>
        <dbReference type="ARBA" id="ARBA00022960"/>
    </source>
</evidence>
<name>A0ABV0EKX2_9ENTE</name>
<keyword evidence="6 8" id="KW-1133">Transmembrane helix</keyword>
<keyword evidence="5" id="KW-0133">Cell shape</keyword>
<evidence type="ECO:0000256" key="7">
    <source>
        <dbReference type="ARBA" id="ARBA00023136"/>
    </source>
</evidence>
<organism evidence="9 10">
    <name type="scientific">Candidatus Enterococcus ferrettii</name>
    <dbReference type="NCBI Taxonomy" id="2815324"/>
    <lineage>
        <taxon>Bacteria</taxon>
        <taxon>Bacillati</taxon>
        <taxon>Bacillota</taxon>
        <taxon>Bacilli</taxon>
        <taxon>Lactobacillales</taxon>
        <taxon>Enterococcaceae</taxon>
        <taxon>Enterococcus</taxon>
    </lineage>
</organism>
<dbReference type="RefSeq" id="WP_207701543.1">
    <property type="nucleotide sequence ID" value="NZ_JAFREL020000001.1"/>
</dbReference>
<dbReference type="EMBL" id="JAFREL020000001">
    <property type="protein sequence ID" value="MEO1768590.1"/>
    <property type="molecule type" value="Genomic_DNA"/>
</dbReference>
<evidence type="ECO:0000313" key="9">
    <source>
        <dbReference type="EMBL" id="MEO1768590.1"/>
    </source>
</evidence>
<feature type="transmembrane region" description="Helical" evidence="8">
    <location>
        <begin position="108"/>
        <end position="131"/>
    </location>
</feature>
<evidence type="ECO:0000256" key="8">
    <source>
        <dbReference type="SAM" id="Phobius"/>
    </source>
</evidence>
<comment type="caution">
    <text evidence="9">The sequence shown here is derived from an EMBL/GenBank/DDBJ whole genome shotgun (WGS) entry which is preliminary data.</text>
</comment>
<feature type="transmembrane region" description="Helical" evidence="8">
    <location>
        <begin position="6"/>
        <end position="25"/>
    </location>
</feature>
<keyword evidence="3" id="KW-1003">Cell membrane</keyword>
<protein>
    <submittedName>
        <fullName evidence="9">Rod shape-determining protein MreD</fullName>
    </submittedName>
</protein>
<keyword evidence="10" id="KW-1185">Reference proteome</keyword>
<feature type="transmembrane region" description="Helical" evidence="8">
    <location>
        <begin position="143"/>
        <end position="162"/>
    </location>
</feature>
<dbReference type="NCBIfam" id="TIGR03426">
    <property type="entry name" value="shape_MreD"/>
    <property type="match status" value="1"/>
</dbReference>
<evidence type="ECO:0000256" key="2">
    <source>
        <dbReference type="ARBA" id="ARBA00007776"/>
    </source>
</evidence>
<reference evidence="9 10" key="2">
    <citation type="submission" date="2024-02" db="EMBL/GenBank/DDBJ databases">
        <title>The Genome Sequence of Enterococcus sp. DIV0159.</title>
        <authorList>
            <person name="Earl A."/>
            <person name="Manson A."/>
            <person name="Gilmore M."/>
            <person name="Sanders J."/>
            <person name="Shea T."/>
            <person name="Howe W."/>
            <person name="Livny J."/>
            <person name="Cuomo C."/>
            <person name="Neafsey D."/>
            <person name="Birren B."/>
        </authorList>
    </citation>
    <scope>NUCLEOTIDE SEQUENCE [LARGE SCALE GENOMIC DNA]</scope>
    <source>
        <strain evidence="9 10">665A</strain>
    </source>
</reference>
<comment type="similarity">
    <text evidence="2">Belongs to the MreD family.</text>
</comment>
<proteinExistence type="inferred from homology"/>
<dbReference type="Proteomes" id="UP000664357">
    <property type="component" value="Unassembled WGS sequence"/>
</dbReference>
<gene>
    <name evidence="9" type="ORF">JZO67_000529</name>
</gene>